<dbReference type="Proteomes" id="UP001530377">
    <property type="component" value="Unassembled WGS sequence"/>
</dbReference>
<evidence type="ECO:0000256" key="2">
    <source>
        <dbReference type="SAM" id="SignalP"/>
    </source>
</evidence>
<feature type="region of interest" description="Disordered" evidence="1">
    <location>
        <begin position="25"/>
        <end position="57"/>
    </location>
</feature>
<reference evidence="3 4" key="1">
    <citation type="submission" date="2024-10" db="EMBL/GenBank/DDBJ databases">
        <title>Updated reference genomes for cyclostephanoid diatoms.</title>
        <authorList>
            <person name="Roberts W.R."/>
            <person name="Alverson A.J."/>
        </authorList>
    </citation>
    <scope>NUCLEOTIDE SEQUENCE [LARGE SCALE GENOMIC DNA]</scope>
    <source>
        <strain evidence="3 4">AJA228-03</strain>
    </source>
</reference>
<dbReference type="PANTHER" id="PTHR12224:SF0">
    <property type="entry name" value="BETA-1,4-MANNOSYL-GLYCOPROTEIN 4-BETA-N-ACETYLGLUCOSAMINYLTRANSFERASE"/>
    <property type="match status" value="1"/>
</dbReference>
<dbReference type="AlphaFoldDB" id="A0ABD3R214"/>
<dbReference type="EMBL" id="JALLPB020000834">
    <property type="protein sequence ID" value="KAL3806327.1"/>
    <property type="molecule type" value="Genomic_DNA"/>
</dbReference>
<keyword evidence="2" id="KW-0732">Signal</keyword>
<accession>A0ABD3R214</accession>
<feature type="signal peptide" evidence="2">
    <location>
        <begin position="1"/>
        <end position="19"/>
    </location>
</feature>
<evidence type="ECO:0000313" key="3">
    <source>
        <dbReference type="EMBL" id="KAL3806327.1"/>
    </source>
</evidence>
<feature type="chain" id="PRO_5044745043" evidence="2">
    <location>
        <begin position="20"/>
        <end position="571"/>
    </location>
</feature>
<sequence>MTAFVALLACAALSTVVLHRRATTGGGTIHHRHPRAGADRYDHDGRPTSSSSSSSSGGIVIDIARMRNLTLAHGTFYFGPHSHEVYDVGSSSSSLEYYEGTGSSWNAIQGEMLDDGAINVDKERERCARYNFDLVNETHPKRRRLFMGALIGDDSMEVLRAVAAESHDVFHTVSYVEGFQAHDLSPRDTRYYDVRNNGAPTDELLTLLRLFGPNTRVSVDYYDTSMTELVGQFGDLFMDFVGREGNTHRWALNGMREDDVGIIGDADEVFTRDFLRALQICDVPELRGGQNCLEAQVKSSTLVYESSPNCLTRDRRWFHPDAILGECVDNVGNATRHPPTKRDYADRHGLEIPGYGAGGSDFRPNYTLYHETGMGPYDTYPLWHGTDVRMKWIGRTYAKNDGSATAYHFHNFFNSTDEIHKKYATYGHAKGDRAYNMPIWALQEDIKVGVDCVNRIGDKYLDFNNSGGTVLPIYYLNDDVRNRRHEHWERIVRDEEEIWRKKLEGMQDLENENQDCWMNCGERAGECRHFCGKRGVCCQVGHENSKIIECGDGTLGCVGRECCVSAATAAQ</sequence>
<comment type="caution">
    <text evidence="3">The sequence shown here is derived from an EMBL/GenBank/DDBJ whole genome shotgun (WGS) entry which is preliminary data.</text>
</comment>
<keyword evidence="4" id="KW-1185">Reference proteome</keyword>
<evidence type="ECO:0000313" key="4">
    <source>
        <dbReference type="Proteomes" id="UP001530377"/>
    </source>
</evidence>
<dbReference type="InterPro" id="IPR006813">
    <property type="entry name" value="Glyco_trans_17"/>
</dbReference>
<proteinExistence type="predicted"/>
<gene>
    <name evidence="3" type="ORF">ACHAXA_008796</name>
</gene>
<evidence type="ECO:0000256" key="1">
    <source>
        <dbReference type="SAM" id="MobiDB-lite"/>
    </source>
</evidence>
<feature type="compositionally biased region" description="Basic and acidic residues" evidence="1">
    <location>
        <begin position="36"/>
        <end position="46"/>
    </location>
</feature>
<protein>
    <submittedName>
        <fullName evidence="3">Uncharacterized protein</fullName>
    </submittedName>
</protein>
<dbReference type="PANTHER" id="PTHR12224">
    <property type="entry name" value="BETA-1,4-MANNOSYL-GLYCOPROTEIN BETA-1,4-N-ACETYLGLUCOSAMINYL-TRANSFERASE"/>
    <property type="match status" value="1"/>
</dbReference>
<organism evidence="3 4">
    <name type="scientific">Cyclostephanos tholiformis</name>
    <dbReference type="NCBI Taxonomy" id="382380"/>
    <lineage>
        <taxon>Eukaryota</taxon>
        <taxon>Sar</taxon>
        <taxon>Stramenopiles</taxon>
        <taxon>Ochrophyta</taxon>
        <taxon>Bacillariophyta</taxon>
        <taxon>Coscinodiscophyceae</taxon>
        <taxon>Thalassiosirophycidae</taxon>
        <taxon>Stephanodiscales</taxon>
        <taxon>Stephanodiscaceae</taxon>
        <taxon>Cyclostephanos</taxon>
    </lineage>
</organism>
<name>A0ABD3R214_9STRA</name>